<comment type="caution">
    <text evidence="3">The sequence shown here is derived from an EMBL/GenBank/DDBJ whole genome shotgun (WGS) entry which is preliminary data.</text>
</comment>
<accession>A0ABU0SZY4</accession>
<evidence type="ECO:0000259" key="2">
    <source>
        <dbReference type="Pfam" id="PF00144"/>
    </source>
</evidence>
<reference evidence="3 4" key="1">
    <citation type="submission" date="2023-07" db="EMBL/GenBank/DDBJ databases">
        <title>Comparative genomics of wheat-associated soil bacteria to identify genetic determinants of phenazine resistance.</title>
        <authorList>
            <person name="Mouncey N."/>
        </authorList>
    </citation>
    <scope>NUCLEOTIDE SEQUENCE [LARGE SCALE GENOMIC DNA]</scope>
    <source>
        <strain evidence="3 4">V2I4</strain>
    </source>
</reference>
<sequence>MTVVPLVSWTYTGSHKLEHPDSLRNGDGGGQPRCGFPMLEVIGHMGLPRCRRTAVAVTALATLLTLGACAEERAAGPGKERAKVPAKERPAAGSAAKARDGESVADFLRRTIPAGPGGTVIAARGDELAYCGGFGTADRAAGTPASCRTVYDVMSITKQFTAAAILKLEVMGRLRVSDRISRFLGPVPEDKQDITIEQLLTHTSGLVEGLGDDYDPVSRDEMVRQALASKPQSAPGKEFHYSNTGYSLLAAIVEKASGEGYEPFLARQLFGPAGMERTGYVLPRWPRHLVAVEYDSKGRSKGRPLDHPWAADGPYWNLRGNGGMLSTAEDMFRWHRALSGDAVLPERARQKLFAPRVRVPDSDEGWYGYGWAVRESPEGRVVWHDGGNDWSLAVLTRSLRDGVLVYWVSNHAYQDGKWNLEDQAEKLTLGIADRVRAEGD</sequence>
<evidence type="ECO:0000313" key="3">
    <source>
        <dbReference type="EMBL" id="MDQ1029118.1"/>
    </source>
</evidence>
<evidence type="ECO:0000256" key="1">
    <source>
        <dbReference type="SAM" id="MobiDB-lite"/>
    </source>
</evidence>
<dbReference type="InterPro" id="IPR012338">
    <property type="entry name" value="Beta-lactam/transpept-like"/>
</dbReference>
<evidence type="ECO:0000313" key="4">
    <source>
        <dbReference type="Proteomes" id="UP001230328"/>
    </source>
</evidence>
<dbReference type="Proteomes" id="UP001230328">
    <property type="component" value="Unassembled WGS sequence"/>
</dbReference>
<name>A0ABU0SZY4_9ACTN</name>
<feature type="domain" description="Beta-lactamase-related" evidence="2">
    <location>
        <begin position="115"/>
        <end position="418"/>
    </location>
</feature>
<dbReference type="PANTHER" id="PTHR46825:SF9">
    <property type="entry name" value="BETA-LACTAMASE-RELATED DOMAIN-CONTAINING PROTEIN"/>
    <property type="match status" value="1"/>
</dbReference>
<feature type="region of interest" description="Disordered" evidence="1">
    <location>
        <begin position="75"/>
        <end position="96"/>
    </location>
</feature>
<dbReference type="SUPFAM" id="SSF56601">
    <property type="entry name" value="beta-lactamase/transpeptidase-like"/>
    <property type="match status" value="1"/>
</dbReference>
<feature type="compositionally biased region" description="Basic and acidic residues" evidence="1">
    <location>
        <begin position="75"/>
        <end position="90"/>
    </location>
</feature>
<dbReference type="RefSeq" id="WP_307524153.1">
    <property type="nucleotide sequence ID" value="NZ_JAUSZI010000002.1"/>
</dbReference>
<proteinExistence type="predicted"/>
<protein>
    <submittedName>
        <fullName evidence="3">CubicO group peptidase (Beta-lactamase class C family)</fullName>
    </submittedName>
</protein>
<dbReference type="Pfam" id="PF00144">
    <property type="entry name" value="Beta-lactamase"/>
    <property type="match status" value="1"/>
</dbReference>
<dbReference type="Gene3D" id="3.40.710.10">
    <property type="entry name" value="DD-peptidase/beta-lactamase superfamily"/>
    <property type="match status" value="1"/>
</dbReference>
<dbReference type="InterPro" id="IPR050491">
    <property type="entry name" value="AmpC-like"/>
</dbReference>
<gene>
    <name evidence="3" type="ORF">QF035_006700</name>
</gene>
<keyword evidence="4" id="KW-1185">Reference proteome</keyword>
<dbReference type="EMBL" id="JAUSZI010000002">
    <property type="protein sequence ID" value="MDQ1029118.1"/>
    <property type="molecule type" value="Genomic_DNA"/>
</dbReference>
<dbReference type="PANTHER" id="PTHR46825">
    <property type="entry name" value="D-ALANYL-D-ALANINE-CARBOXYPEPTIDASE/ENDOPEPTIDASE AMPH"/>
    <property type="match status" value="1"/>
</dbReference>
<dbReference type="InterPro" id="IPR001466">
    <property type="entry name" value="Beta-lactam-related"/>
</dbReference>
<organism evidence="3 4">
    <name type="scientific">Streptomyces umbrinus</name>
    <dbReference type="NCBI Taxonomy" id="67370"/>
    <lineage>
        <taxon>Bacteria</taxon>
        <taxon>Bacillati</taxon>
        <taxon>Actinomycetota</taxon>
        <taxon>Actinomycetes</taxon>
        <taxon>Kitasatosporales</taxon>
        <taxon>Streptomycetaceae</taxon>
        <taxon>Streptomyces</taxon>
        <taxon>Streptomyces phaeochromogenes group</taxon>
    </lineage>
</organism>